<dbReference type="GO" id="GO:0004519">
    <property type="term" value="F:endonuclease activity"/>
    <property type="evidence" value="ECO:0007669"/>
    <property type="project" value="UniProtKB-KW"/>
</dbReference>
<dbReference type="InterPro" id="IPR005135">
    <property type="entry name" value="Endo/exonuclease/phosphatase"/>
</dbReference>
<keyword evidence="2" id="KW-0269">Exonuclease</keyword>
<evidence type="ECO:0000259" key="1">
    <source>
        <dbReference type="Pfam" id="PF03372"/>
    </source>
</evidence>
<keyword evidence="2" id="KW-0378">Hydrolase</keyword>
<proteinExistence type="predicted"/>
<dbReference type="InterPro" id="IPR036691">
    <property type="entry name" value="Endo/exonu/phosph_ase_sf"/>
</dbReference>
<dbReference type="Pfam" id="PF03372">
    <property type="entry name" value="Exo_endo_phos"/>
    <property type="match status" value="1"/>
</dbReference>
<dbReference type="Proteomes" id="UP000249165">
    <property type="component" value="Unassembled WGS sequence"/>
</dbReference>
<reference evidence="2 3" key="1">
    <citation type="submission" date="2018-06" db="EMBL/GenBank/DDBJ databases">
        <title>Genomic Encyclopedia of Archaeal and Bacterial Type Strains, Phase II (KMG-II): from individual species to whole genera.</title>
        <authorList>
            <person name="Goeker M."/>
        </authorList>
    </citation>
    <scope>NUCLEOTIDE SEQUENCE [LARGE SCALE GENOMIC DNA]</scope>
    <source>
        <strain evidence="2 3">DSM 22011</strain>
    </source>
</reference>
<accession>A0A327Y031</accession>
<gene>
    <name evidence="2" type="ORF">ATI53_102938</name>
</gene>
<dbReference type="AlphaFoldDB" id="A0A327Y031"/>
<dbReference type="GO" id="GO:0004527">
    <property type="term" value="F:exonuclease activity"/>
    <property type="evidence" value="ECO:0007669"/>
    <property type="project" value="UniProtKB-KW"/>
</dbReference>
<evidence type="ECO:0000313" key="2">
    <source>
        <dbReference type="EMBL" id="RAK14144.1"/>
    </source>
</evidence>
<feature type="domain" description="Endonuclease/exonuclease/phosphatase" evidence="1">
    <location>
        <begin position="45"/>
        <end position="296"/>
    </location>
</feature>
<protein>
    <submittedName>
        <fullName evidence="2">Endonuclease/exonuclease/phosphatase family protein</fullName>
    </submittedName>
</protein>
<keyword evidence="2" id="KW-0255">Endonuclease</keyword>
<organism evidence="2 3">
    <name type="scientific">Salipiger aestuarii</name>
    <dbReference type="NCBI Taxonomy" id="568098"/>
    <lineage>
        <taxon>Bacteria</taxon>
        <taxon>Pseudomonadati</taxon>
        <taxon>Pseudomonadota</taxon>
        <taxon>Alphaproteobacteria</taxon>
        <taxon>Rhodobacterales</taxon>
        <taxon>Roseobacteraceae</taxon>
        <taxon>Salipiger</taxon>
    </lineage>
</organism>
<keyword evidence="3" id="KW-1185">Reference proteome</keyword>
<name>A0A327Y031_9RHOB</name>
<dbReference type="SUPFAM" id="SSF56219">
    <property type="entry name" value="DNase I-like"/>
    <property type="match status" value="1"/>
</dbReference>
<comment type="caution">
    <text evidence="2">The sequence shown here is derived from an EMBL/GenBank/DDBJ whole genome shotgun (WGS) entry which is preliminary data.</text>
</comment>
<keyword evidence="2" id="KW-0540">Nuclease</keyword>
<sequence length="314" mass="33702">MFVALCAAVPLPLRADQLTLATWHADLSRKGPGLLLRDLLKGELDPLLAEIASADPDVLLLTNVDHDHDGVALAQIAGALNDLGAPYPYRFTARPNTGLPTGLDLDGDGRLGGGRDAQGFGEFSGQGGMAVLSRVPVRLLRDFTGMLWADLPGNMRLPDDPAPRVQRLSSAAHWVLGLDTPDGPLSLLAWHATPPVFDGPEDRNGRRNADELAFWLRYLDGAFGDVAPNPVLIGDANVDPARGDGRQDAMRAVLRDARLQDPLSGTDTVTWDQTGPMRVSYILPSAGLRVIGAETRAAAAEERHRMVLVTLDLR</sequence>
<dbReference type="Gene3D" id="3.60.10.10">
    <property type="entry name" value="Endonuclease/exonuclease/phosphatase"/>
    <property type="match status" value="1"/>
</dbReference>
<evidence type="ECO:0000313" key="3">
    <source>
        <dbReference type="Proteomes" id="UP000249165"/>
    </source>
</evidence>
<dbReference type="EMBL" id="QLMG01000029">
    <property type="protein sequence ID" value="RAK14144.1"/>
    <property type="molecule type" value="Genomic_DNA"/>
</dbReference>